<dbReference type="InterPro" id="IPR052541">
    <property type="entry name" value="SQRD"/>
</dbReference>
<gene>
    <name evidence="2" type="ORF">GCM10012275_51270</name>
</gene>
<dbReference type="SUPFAM" id="SSF51905">
    <property type="entry name" value="FAD/NAD(P)-binding domain"/>
    <property type="match status" value="2"/>
</dbReference>
<proteinExistence type="predicted"/>
<dbReference type="InterPro" id="IPR036188">
    <property type="entry name" value="FAD/NAD-bd_sf"/>
</dbReference>
<reference evidence="2" key="1">
    <citation type="journal article" date="2014" name="Int. J. Syst. Evol. Microbiol.">
        <title>Complete genome sequence of Corynebacterium casei LMG S-19264T (=DSM 44701T), isolated from a smear-ripened cheese.</title>
        <authorList>
            <consortium name="US DOE Joint Genome Institute (JGI-PGF)"/>
            <person name="Walter F."/>
            <person name="Albersmeier A."/>
            <person name="Kalinowski J."/>
            <person name="Ruckert C."/>
        </authorList>
    </citation>
    <scope>NUCLEOTIDE SEQUENCE</scope>
    <source>
        <strain evidence="2">CGMCC 4.5737</strain>
    </source>
</reference>
<dbReference type="Gene3D" id="3.50.50.60">
    <property type="entry name" value="FAD/NAD(P)-binding domain"/>
    <property type="match status" value="2"/>
</dbReference>
<evidence type="ECO:0000259" key="1">
    <source>
        <dbReference type="Pfam" id="PF07992"/>
    </source>
</evidence>
<name>A0A8J3FWU0_9PSEU</name>
<dbReference type="PANTHER" id="PTHR43755">
    <property type="match status" value="1"/>
</dbReference>
<dbReference type="Proteomes" id="UP000637578">
    <property type="component" value="Unassembled WGS sequence"/>
</dbReference>
<organism evidence="2 3">
    <name type="scientific">Longimycelium tulufanense</name>
    <dbReference type="NCBI Taxonomy" id="907463"/>
    <lineage>
        <taxon>Bacteria</taxon>
        <taxon>Bacillati</taxon>
        <taxon>Actinomycetota</taxon>
        <taxon>Actinomycetes</taxon>
        <taxon>Pseudonocardiales</taxon>
        <taxon>Pseudonocardiaceae</taxon>
        <taxon>Longimycelium</taxon>
    </lineage>
</organism>
<comment type="caution">
    <text evidence="2">The sequence shown here is derived from an EMBL/GenBank/DDBJ whole genome shotgun (WGS) entry which is preliminary data.</text>
</comment>
<evidence type="ECO:0000313" key="3">
    <source>
        <dbReference type="Proteomes" id="UP000637578"/>
    </source>
</evidence>
<dbReference type="Pfam" id="PF07992">
    <property type="entry name" value="Pyr_redox_2"/>
    <property type="match status" value="2"/>
</dbReference>
<keyword evidence="3" id="KW-1185">Reference proteome</keyword>
<dbReference type="GO" id="GO:0016491">
    <property type="term" value="F:oxidoreductase activity"/>
    <property type="evidence" value="ECO:0007669"/>
    <property type="project" value="InterPro"/>
</dbReference>
<dbReference type="InterPro" id="IPR023753">
    <property type="entry name" value="FAD/NAD-binding_dom"/>
</dbReference>
<feature type="domain" description="FAD/NAD(P)-binding" evidence="1">
    <location>
        <begin position="4"/>
        <end position="122"/>
    </location>
</feature>
<reference evidence="2" key="2">
    <citation type="submission" date="2020-09" db="EMBL/GenBank/DDBJ databases">
        <authorList>
            <person name="Sun Q."/>
            <person name="Zhou Y."/>
        </authorList>
    </citation>
    <scope>NUCLEOTIDE SEQUENCE</scope>
    <source>
        <strain evidence="2">CGMCC 4.5737</strain>
    </source>
</reference>
<sequence length="394" mass="41799">MARTIVVLGAGIGGLSVARELQNHVDPADHITLVDRNDTHTQGLSLLWLLRGWRQPDDITVAPTRDALGRARRVTATVEELDLCQRLVRTDQGALDYDALVVALGAQLNTAAVPGLDDAMAAGNAVHYYTPDAAAAAHDALRRTRSGRTVFLVTSVPYKCPAAPYEGAMLAADLLTETGARDNVTIDVYTPEPQPMPVAGPTVGQSVVSMLTTAGIGFHSGHQVERIDATAREIVFADSTRAPFDLLVFVPPHRPSAPAAATGLSPQGWIPVDPHTLTAPAQAVWALGDIASITLPNGKPLPKAAVFAKGQARTVAAGVARHLGYDAPEPHFDGQGHCYLEVGNHQAALGAGDFYHSNGPQIVLSPPSLDLHHAKEHEETEWRAAWNSAPPRTN</sequence>
<feature type="domain" description="FAD/NAD(P)-binding" evidence="1">
    <location>
        <begin position="189"/>
        <end position="311"/>
    </location>
</feature>
<accession>A0A8J3FWU0</accession>
<protein>
    <submittedName>
        <fullName evidence="2">Dehydrogenase/reductase</fullName>
    </submittedName>
</protein>
<dbReference type="PANTHER" id="PTHR43755:SF1">
    <property type="entry name" value="FAD-DEPENDENT PYRIDINE NUCLEOTIDE-DISULPHIDE OXIDOREDUCTASE"/>
    <property type="match status" value="1"/>
</dbReference>
<dbReference type="EMBL" id="BMMK01000032">
    <property type="protein sequence ID" value="GGM74318.1"/>
    <property type="molecule type" value="Genomic_DNA"/>
</dbReference>
<evidence type="ECO:0000313" key="2">
    <source>
        <dbReference type="EMBL" id="GGM74318.1"/>
    </source>
</evidence>
<dbReference type="AlphaFoldDB" id="A0A8J3FWU0"/>
<dbReference type="RefSeq" id="WP_189060981.1">
    <property type="nucleotide sequence ID" value="NZ_BMMK01000032.1"/>
</dbReference>